<dbReference type="EMBL" id="FQZU01000029">
    <property type="protein sequence ID" value="SHK64491.1"/>
    <property type="molecule type" value="Genomic_DNA"/>
</dbReference>
<dbReference type="RefSeq" id="WP_083611164.1">
    <property type="nucleotide sequence ID" value="NZ_FQZU01000029.1"/>
</dbReference>
<dbReference type="CDD" id="cd06529">
    <property type="entry name" value="S24_LexA-like"/>
    <property type="match status" value="1"/>
</dbReference>
<organism evidence="5 6">
    <name type="scientific">Desulfatibacillum alkenivorans DSM 16219</name>
    <dbReference type="NCBI Taxonomy" id="1121393"/>
    <lineage>
        <taxon>Bacteria</taxon>
        <taxon>Pseudomonadati</taxon>
        <taxon>Thermodesulfobacteriota</taxon>
        <taxon>Desulfobacteria</taxon>
        <taxon>Desulfobacterales</taxon>
        <taxon>Desulfatibacillaceae</taxon>
        <taxon>Desulfatibacillum</taxon>
    </lineage>
</organism>
<dbReference type="Pfam" id="PF13443">
    <property type="entry name" value="HTH_26"/>
    <property type="match status" value="1"/>
</dbReference>
<keyword evidence="2" id="KW-0238">DNA-binding</keyword>
<protein>
    <submittedName>
        <fullName evidence="5">Phage repressor protein C, contains Cro/C1-type HTH and peptisase s24 domains</fullName>
    </submittedName>
</protein>
<dbReference type="InterPro" id="IPR015927">
    <property type="entry name" value="Peptidase_S24_S26A/B/C"/>
</dbReference>
<keyword evidence="3" id="KW-0804">Transcription</keyword>
<evidence type="ECO:0000313" key="6">
    <source>
        <dbReference type="Proteomes" id="UP000183994"/>
    </source>
</evidence>
<dbReference type="PANTHER" id="PTHR40661:SF3">
    <property type="entry name" value="FELS-1 PROPHAGE TRANSCRIPTIONAL REGULATOR"/>
    <property type="match status" value="1"/>
</dbReference>
<evidence type="ECO:0000259" key="4">
    <source>
        <dbReference type="PROSITE" id="PS50943"/>
    </source>
</evidence>
<proteinExistence type="predicted"/>
<dbReference type="CDD" id="cd00093">
    <property type="entry name" value="HTH_XRE"/>
    <property type="match status" value="1"/>
</dbReference>
<dbReference type="InterPro" id="IPR001387">
    <property type="entry name" value="Cro/C1-type_HTH"/>
</dbReference>
<evidence type="ECO:0000256" key="2">
    <source>
        <dbReference type="ARBA" id="ARBA00023125"/>
    </source>
</evidence>
<dbReference type="PROSITE" id="PS50943">
    <property type="entry name" value="HTH_CROC1"/>
    <property type="match status" value="1"/>
</dbReference>
<dbReference type="STRING" id="1121393.SAMN02745216_03824"/>
<accession>A0A1M6U5S2</accession>
<keyword evidence="1" id="KW-0805">Transcription regulation</keyword>
<dbReference type="Gene3D" id="2.10.109.10">
    <property type="entry name" value="Umud Fragment, subunit A"/>
    <property type="match status" value="1"/>
</dbReference>
<reference evidence="6" key="1">
    <citation type="submission" date="2016-11" db="EMBL/GenBank/DDBJ databases">
        <authorList>
            <person name="Varghese N."/>
            <person name="Submissions S."/>
        </authorList>
    </citation>
    <scope>NUCLEOTIDE SEQUENCE [LARGE SCALE GENOMIC DNA]</scope>
    <source>
        <strain evidence="6">DSM 16219</strain>
    </source>
</reference>
<dbReference type="SUPFAM" id="SSF51306">
    <property type="entry name" value="LexA/Signal peptidase"/>
    <property type="match status" value="1"/>
</dbReference>
<dbReference type="InterPro" id="IPR039418">
    <property type="entry name" value="LexA-like"/>
</dbReference>
<keyword evidence="6" id="KW-1185">Reference proteome</keyword>
<feature type="domain" description="HTH cro/C1-type" evidence="4">
    <location>
        <begin position="23"/>
        <end position="71"/>
    </location>
</feature>
<evidence type="ECO:0000313" key="5">
    <source>
        <dbReference type="EMBL" id="SHK64491.1"/>
    </source>
</evidence>
<gene>
    <name evidence="5" type="ORF">SAMN02745216_03824</name>
</gene>
<dbReference type="SMART" id="SM00530">
    <property type="entry name" value="HTH_XRE"/>
    <property type="match status" value="1"/>
</dbReference>
<dbReference type="SUPFAM" id="SSF47413">
    <property type="entry name" value="lambda repressor-like DNA-binding domains"/>
    <property type="match status" value="1"/>
</dbReference>
<dbReference type="InterPro" id="IPR010982">
    <property type="entry name" value="Lambda_DNA-bd_dom_sf"/>
</dbReference>
<evidence type="ECO:0000256" key="3">
    <source>
        <dbReference type="ARBA" id="ARBA00023163"/>
    </source>
</evidence>
<dbReference type="AlphaFoldDB" id="A0A1M6U5S2"/>
<dbReference type="Pfam" id="PF00717">
    <property type="entry name" value="Peptidase_S24"/>
    <property type="match status" value="1"/>
</dbReference>
<dbReference type="Gene3D" id="1.10.260.40">
    <property type="entry name" value="lambda repressor-like DNA-binding domains"/>
    <property type="match status" value="1"/>
</dbReference>
<name>A0A1M6U5S2_9BACT</name>
<dbReference type="PANTHER" id="PTHR40661">
    <property type="match status" value="1"/>
</dbReference>
<dbReference type="GO" id="GO:0003677">
    <property type="term" value="F:DNA binding"/>
    <property type="evidence" value="ECO:0007669"/>
    <property type="project" value="UniProtKB-KW"/>
</dbReference>
<dbReference type="Proteomes" id="UP000183994">
    <property type="component" value="Unassembled WGS sequence"/>
</dbReference>
<sequence>MVEKYPKSVALILWKSVWKQARQRGWIMAELARRTGISAQHLNAIKKGEKGMGEKTLNRFLKALDMDVEELLAQGAAPRPGGWEGPSGEGRPEFALVPKYKARLSGGPGSLSSSDEVEANFAFRADWIASKGGGESLALFEVTGDSMYPVICHGDVVLVDQSLSGPEDVISGRPYALVEGAHTKVKNLQWQGAELWVHSGKESGEPPYCLDQSAYFRIIGRVIWVGHEIS</sequence>
<dbReference type="InterPro" id="IPR036286">
    <property type="entry name" value="LexA/Signal_pep-like_sf"/>
</dbReference>
<dbReference type="OrthoDB" id="5363392at2"/>
<evidence type="ECO:0000256" key="1">
    <source>
        <dbReference type="ARBA" id="ARBA00023015"/>
    </source>
</evidence>